<proteinExistence type="inferred from homology"/>
<evidence type="ECO:0000313" key="16">
    <source>
        <dbReference type="Proteomes" id="UP000095553"/>
    </source>
</evidence>
<dbReference type="OrthoDB" id="9782003at2"/>
<dbReference type="SUPFAM" id="SSF50156">
    <property type="entry name" value="PDZ domain-like"/>
    <property type="match status" value="1"/>
</dbReference>
<organism evidence="15 17">
    <name type="scientific">Anaerostipes hadrus</name>
    <dbReference type="NCBI Taxonomy" id="649756"/>
    <lineage>
        <taxon>Bacteria</taxon>
        <taxon>Bacillati</taxon>
        <taxon>Bacillota</taxon>
        <taxon>Clostridia</taxon>
        <taxon>Lachnospirales</taxon>
        <taxon>Lachnospiraceae</taxon>
        <taxon>Anaerostipes</taxon>
    </lineage>
</organism>
<keyword evidence="11" id="KW-0479">Metal-binding</keyword>
<dbReference type="Pfam" id="PF17820">
    <property type="entry name" value="PDZ_6"/>
    <property type="match status" value="1"/>
</dbReference>
<evidence type="ECO:0000256" key="11">
    <source>
        <dbReference type="RuleBase" id="RU362031"/>
    </source>
</evidence>
<evidence type="ECO:0000256" key="3">
    <source>
        <dbReference type="ARBA" id="ARBA00007931"/>
    </source>
</evidence>
<dbReference type="PANTHER" id="PTHR42837:SF2">
    <property type="entry name" value="MEMBRANE METALLOPROTEASE ARASP2, CHLOROPLASTIC-RELATED"/>
    <property type="match status" value="1"/>
</dbReference>
<evidence type="ECO:0000256" key="4">
    <source>
        <dbReference type="ARBA" id="ARBA00022670"/>
    </source>
</evidence>
<evidence type="ECO:0000259" key="12">
    <source>
        <dbReference type="SMART" id="SM00228"/>
    </source>
</evidence>
<evidence type="ECO:0000256" key="2">
    <source>
        <dbReference type="ARBA" id="ARBA00004141"/>
    </source>
</evidence>
<dbReference type="RefSeq" id="WP_009265412.1">
    <property type="nucleotide sequence ID" value="NZ_CAXUGA010000013.1"/>
</dbReference>
<keyword evidence="9 11" id="KW-0482">Metalloprotease</keyword>
<dbReference type="EMBL" id="CYXT01000016">
    <property type="protein sequence ID" value="CUN02391.1"/>
    <property type="molecule type" value="Genomic_DNA"/>
</dbReference>
<keyword evidence="8 11" id="KW-1133">Transmembrane helix</keyword>
<feature type="domain" description="PDZ" evidence="12">
    <location>
        <begin position="102"/>
        <end position="174"/>
    </location>
</feature>
<evidence type="ECO:0000256" key="7">
    <source>
        <dbReference type="ARBA" id="ARBA00022833"/>
    </source>
</evidence>
<keyword evidence="6 11" id="KW-0378">Hydrolase</keyword>
<feature type="transmembrane region" description="Helical" evidence="11">
    <location>
        <begin position="266"/>
        <end position="287"/>
    </location>
</feature>
<dbReference type="CDD" id="cd06163">
    <property type="entry name" value="S2P-M50_PDZ_RseP-like"/>
    <property type="match status" value="1"/>
</dbReference>
<evidence type="ECO:0000256" key="9">
    <source>
        <dbReference type="ARBA" id="ARBA00023049"/>
    </source>
</evidence>
<dbReference type="Gene3D" id="2.30.42.10">
    <property type="match status" value="1"/>
</dbReference>
<evidence type="ECO:0000256" key="1">
    <source>
        <dbReference type="ARBA" id="ARBA00001947"/>
    </source>
</evidence>
<reference evidence="16 17" key="1">
    <citation type="submission" date="2015-09" db="EMBL/GenBank/DDBJ databases">
        <authorList>
            <consortium name="Pathogen Informatics"/>
        </authorList>
    </citation>
    <scope>NUCLEOTIDE SEQUENCE [LARGE SCALE GENOMIC DNA]</scope>
    <source>
        <strain evidence="13 18">2789STDY5608868</strain>
        <strain evidence="15 17">2789STDY5834908</strain>
        <strain evidence="14 16">2789STDY5834959</strain>
    </source>
</reference>
<keyword evidence="4 15" id="KW-0645">Protease</keyword>
<dbReference type="InterPro" id="IPR036034">
    <property type="entry name" value="PDZ_sf"/>
</dbReference>
<dbReference type="Pfam" id="PF02163">
    <property type="entry name" value="Peptidase_M50"/>
    <property type="match status" value="1"/>
</dbReference>
<evidence type="ECO:0000256" key="5">
    <source>
        <dbReference type="ARBA" id="ARBA00022692"/>
    </source>
</evidence>
<accession>A0A174MXS8</accession>
<comment type="subcellular location">
    <subcellularLocation>
        <location evidence="2">Membrane</location>
        <topology evidence="2">Multi-pass membrane protein</topology>
    </subcellularLocation>
</comment>
<evidence type="ECO:0000256" key="6">
    <source>
        <dbReference type="ARBA" id="ARBA00022801"/>
    </source>
</evidence>
<feature type="transmembrane region" description="Helical" evidence="11">
    <location>
        <begin position="83"/>
        <end position="111"/>
    </location>
</feature>
<evidence type="ECO:0000256" key="8">
    <source>
        <dbReference type="ARBA" id="ARBA00022989"/>
    </source>
</evidence>
<evidence type="ECO:0000256" key="10">
    <source>
        <dbReference type="ARBA" id="ARBA00023136"/>
    </source>
</evidence>
<evidence type="ECO:0000313" key="18">
    <source>
        <dbReference type="Proteomes" id="UP000095598"/>
    </source>
</evidence>
<name>A0A174MXS8_ANAHA</name>
<keyword evidence="7 11" id="KW-0862">Zinc</keyword>
<dbReference type="InterPro" id="IPR008915">
    <property type="entry name" value="Peptidase_M50"/>
</dbReference>
<dbReference type="NCBIfam" id="TIGR00054">
    <property type="entry name" value="RIP metalloprotease RseP"/>
    <property type="match status" value="1"/>
</dbReference>
<dbReference type="GO" id="GO:0004222">
    <property type="term" value="F:metalloendopeptidase activity"/>
    <property type="evidence" value="ECO:0007669"/>
    <property type="project" value="InterPro"/>
</dbReference>
<dbReference type="EMBL" id="CYXY01000024">
    <property type="protein sequence ID" value="CUN15958.1"/>
    <property type="molecule type" value="Genomic_DNA"/>
</dbReference>
<dbReference type="GO" id="GO:0006508">
    <property type="term" value="P:proteolysis"/>
    <property type="evidence" value="ECO:0007669"/>
    <property type="project" value="UniProtKB-KW"/>
</dbReference>
<comment type="similarity">
    <text evidence="3 11">Belongs to the peptidase M50B family.</text>
</comment>
<dbReference type="Proteomes" id="UP000095598">
    <property type="component" value="Unassembled WGS sequence"/>
</dbReference>
<dbReference type="GO" id="GO:0016020">
    <property type="term" value="C:membrane"/>
    <property type="evidence" value="ECO:0007669"/>
    <property type="project" value="UniProtKB-SubCell"/>
</dbReference>
<keyword evidence="10 11" id="KW-0472">Membrane</keyword>
<sequence>MNIIIAILIFGIIIIVHELGHFLIAKKNGIQVDEFCIGLGPTIIGKQVGETFYSVKLLPFGGACMMGEDEDRPEENAFNNKSVWARMAVIFGGPFFNFILAFIFSIIVIGMSGADIPKISKVEKDSPAYEAGIRKGDIMIKVAGKKMHNYREFSYYMYLDYDGGKIPITILQNGKEKNINVTPEYDKERGQYLIGITWNGYQKVGPLKTIEYSFREVGLQVKITLKSVKMLVSQKLGVKDLSGPVGIVKTVGDQYTQAAAYGFKTVFLTMVNWIILISANLGVMNLLPLPALDGGRLLFLIIEAITGKAVSQNMEALVHTAGLILLMLLMVFVMYQDIVKIFM</sequence>
<dbReference type="CDD" id="cd23081">
    <property type="entry name" value="cpPDZ_EcRseP-like"/>
    <property type="match status" value="1"/>
</dbReference>
<evidence type="ECO:0000313" key="17">
    <source>
        <dbReference type="Proteomes" id="UP000095564"/>
    </source>
</evidence>
<gene>
    <name evidence="15" type="primary">rasP</name>
    <name evidence="13" type="ORF">ERS852425_02120</name>
    <name evidence="15" type="ORF">ERS852520_01223</name>
    <name evidence="14" type="ORF">ERS852571_02890</name>
</gene>
<feature type="transmembrane region" description="Helical" evidence="11">
    <location>
        <begin position="5"/>
        <end position="24"/>
    </location>
</feature>
<dbReference type="Proteomes" id="UP000095564">
    <property type="component" value="Unassembled WGS sequence"/>
</dbReference>
<comment type="cofactor">
    <cofactor evidence="1 11">
        <name>Zn(2+)</name>
        <dbReference type="ChEBI" id="CHEBI:29105"/>
    </cofactor>
</comment>
<dbReference type="InterPro" id="IPR001478">
    <property type="entry name" value="PDZ"/>
</dbReference>
<protein>
    <recommendedName>
        <fullName evidence="11">Zinc metalloprotease</fullName>
        <ecNumber evidence="11">3.4.24.-</ecNumber>
    </recommendedName>
</protein>
<evidence type="ECO:0000313" key="13">
    <source>
        <dbReference type="EMBL" id="CUN02391.1"/>
    </source>
</evidence>
<dbReference type="GO" id="GO:0046872">
    <property type="term" value="F:metal ion binding"/>
    <property type="evidence" value="ECO:0007669"/>
    <property type="project" value="UniProtKB-KW"/>
</dbReference>
<dbReference type="AlphaFoldDB" id="A0A174MXS8"/>
<dbReference type="SMART" id="SM00228">
    <property type="entry name" value="PDZ"/>
    <property type="match status" value="1"/>
</dbReference>
<dbReference type="InterPro" id="IPR004387">
    <property type="entry name" value="Pept_M50_Zn"/>
</dbReference>
<dbReference type="InterPro" id="IPR041489">
    <property type="entry name" value="PDZ_6"/>
</dbReference>
<dbReference type="EMBL" id="CZAU01000010">
    <property type="protein sequence ID" value="CUP38489.1"/>
    <property type="molecule type" value="Genomic_DNA"/>
</dbReference>
<evidence type="ECO:0000313" key="14">
    <source>
        <dbReference type="EMBL" id="CUN15958.1"/>
    </source>
</evidence>
<dbReference type="EC" id="3.4.24.-" evidence="11"/>
<dbReference type="PANTHER" id="PTHR42837">
    <property type="entry name" value="REGULATOR OF SIGMA-E PROTEASE RSEP"/>
    <property type="match status" value="1"/>
</dbReference>
<feature type="transmembrane region" description="Helical" evidence="11">
    <location>
        <begin position="316"/>
        <end position="335"/>
    </location>
</feature>
<evidence type="ECO:0000313" key="15">
    <source>
        <dbReference type="EMBL" id="CUP38489.1"/>
    </source>
</evidence>
<dbReference type="Proteomes" id="UP000095553">
    <property type="component" value="Unassembled WGS sequence"/>
</dbReference>
<keyword evidence="5 11" id="KW-0812">Transmembrane</keyword>